<evidence type="ECO:0000313" key="3">
    <source>
        <dbReference type="EMBL" id="MFD1696024.1"/>
    </source>
</evidence>
<dbReference type="PANTHER" id="PTHR35869:SF1">
    <property type="entry name" value="OUTER-MEMBRANE LIPOPROTEIN CARRIER PROTEIN"/>
    <property type="match status" value="1"/>
</dbReference>
<dbReference type="InterPro" id="IPR029046">
    <property type="entry name" value="LolA/LolB/LppX"/>
</dbReference>
<dbReference type="InterPro" id="IPR004564">
    <property type="entry name" value="OM_lipoprot_carrier_LolA-like"/>
</dbReference>
<name>A0ABW4JV58_9HYPH</name>
<sequence>MRNKTKPMTFLKSTWTAGSLALAMTLAGLTLTGAPAPVRAETVALTMEEAETLGSVNKYFNSIKTLDGDFIQFGPDGSQAEGKFFMARPGKVRFHYAAPSPLDIIADGKSVSVRDRKLATQDIWPLSQTPLRFLLSDDLDLRRDTKVTGVTVEPDLITVTISDTTTFNSGILTLIFDANSYELKQWTVKDAQGYDTTVAIYNVKQNGPTDPSWFKIDYRENDRKGPQ</sequence>
<keyword evidence="4" id="KW-1185">Reference proteome</keyword>
<dbReference type="Proteomes" id="UP001597327">
    <property type="component" value="Unassembled WGS sequence"/>
</dbReference>
<feature type="chain" id="PRO_5045182740" evidence="2">
    <location>
        <begin position="41"/>
        <end position="227"/>
    </location>
</feature>
<proteinExistence type="predicted"/>
<comment type="caution">
    <text evidence="3">The sequence shown here is derived from an EMBL/GenBank/DDBJ whole genome shotgun (WGS) entry which is preliminary data.</text>
</comment>
<dbReference type="Pfam" id="PF03548">
    <property type="entry name" value="LolA"/>
    <property type="match status" value="1"/>
</dbReference>
<keyword evidence="1 2" id="KW-0732">Signal</keyword>
<protein>
    <submittedName>
        <fullName evidence="3">Outer membrane lipoprotein carrier protein LolA</fullName>
    </submittedName>
</protein>
<evidence type="ECO:0000313" key="4">
    <source>
        <dbReference type="Proteomes" id="UP001597327"/>
    </source>
</evidence>
<evidence type="ECO:0000256" key="1">
    <source>
        <dbReference type="ARBA" id="ARBA00022729"/>
    </source>
</evidence>
<evidence type="ECO:0000256" key="2">
    <source>
        <dbReference type="SAM" id="SignalP"/>
    </source>
</evidence>
<accession>A0ABW4JV58</accession>
<reference evidence="4" key="1">
    <citation type="journal article" date="2019" name="Int. J. Syst. Evol. Microbiol.">
        <title>The Global Catalogue of Microorganisms (GCM) 10K type strain sequencing project: providing services to taxonomists for standard genome sequencing and annotation.</title>
        <authorList>
            <consortium name="The Broad Institute Genomics Platform"/>
            <consortium name="The Broad Institute Genome Sequencing Center for Infectious Disease"/>
            <person name="Wu L."/>
            <person name="Ma J."/>
        </authorList>
    </citation>
    <scope>NUCLEOTIDE SEQUENCE [LARGE SCALE GENOMIC DNA]</scope>
    <source>
        <strain evidence="4">JCM 3369</strain>
    </source>
</reference>
<dbReference type="Gene3D" id="2.50.20.10">
    <property type="entry name" value="Lipoprotein localisation LolA/LolB/LppX"/>
    <property type="match status" value="1"/>
</dbReference>
<dbReference type="EMBL" id="JBHUFA010000003">
    <property type="protein sequence ID" value="MFD1696024.1"/>
    <property type="molecule type" value="Genomic_DNA"/>
</dbReference>
<dbReference type="PANTHER" id="PTHR35869">
    <property type="entry name" value="OUTER-MEMBRANE LIPOPROTEIN CARRIER PROTEIN"/>
    <property type="match status" value="1"/>
</dbReference>
<gene>
    <name evidence="3" type="ORF">ACFSC7_10905</name>
</gene>
<dbReference type="SUPFAM" id="SSF89392">
    <property type="entry name" value="Prokaryotic lipoproteins and lipoprotein localization factors"/>
    <property type="match status" value="1"/>
</dbReference>
<dbReference type="CDD" id="cd16325">
    <property type="entry name" value="LolA"/>
    <property type="match status" value="1"/>
</dbReference>
<feature type="signal peptide" evidence="2">
    <location>
        <begin position="1"/>
        <end position="40"/>
    </location>
</feature>
<keyword evidence="3" id="KW-0449">Lipoprotein</keyword>
<dbReference type="RefSeq" id="WP_208998896.1">
    <property type="nucleotide sequence ID" value="NZ_JBHUFA010000003.1"/>
</dbReference>
<organism evidence="3 4">
    <name type="scientific">Roseibium aestuarii</name>
    <dbReference type="NCBI Taxonomy" id="2600299"/>
    <lineage>
        <taxon>Bacteria</taxon>
        <taxon>Pseudomonadati</taxon>
        <taxon>Pseudomonadota</taxon>
        <taxon>Alphaproteobacteria</taxon>
        <taxon>Hyphomicrobiales</taxon>
        <taxon>Stappiaceae</taxon>
        <taxon>Roseibium</taxon>
    </lineage>
</organism>